<proteinExistence type="predicted"/>
<dbReference type="Proteomes" id="UP001589587">
    <property type="component" value="Unassembled WGS sequence"/>
</dbReference>
<accession>A0ABV5XFG5</accession>
<protein>
    <submittedName>
        <fullName evidence="1">Uncharacterized protein</fullName>
    </submittedName>
</protein>
<evidence type="ECO:0000313" key="1">
    <source>
        <dbReference type="EMBL" id="MFB9781215.1"/>
    </source>
</evidence>
<keyword evidence="2" id="KW-1185">Reference proteome</keyword>
<dbReference type="InterPro" id="IPR016181">
    <property type="entry name" value="Acyl_CoA_acyltransferase"/>
</dbReference>
<comment type="caution">
    <text evidence="1">The sequence shown here is derived from an EMBL/GenBank/DDBJ whole genome shotgun (WGS) entry which is preliminary data.</text>
</comment>
<gene>
    <name evidence="1" type="ORF">ACFFQ6_16085</name>
</gene>
<organism evidence="1 2">
    <name type="scientific">Rhodococcus baikonurensis</name>
    <dbReference type="NCBI Taxonomy" id="172041"/>
    <lineage>
        <taxon>Bacteria</taxon>
        <taxon>Bacillati</taxon>
        <taxon>Actinomycetota</taxon>
        <taxon>Actinomycetes</taxon>
        <taxon>Mycobacteriales</taxon>
        <taxon>Nocardiaceae</taxon>
        <taxon>Rhodococcus</taxon>
        <taxon>Rhodococcus erythropolis group</taxon>
    </lineage>
</organism>
<evidence type="ECO:0000313" key="2">
    <source>
        <dbReference type="Proteomes" id="UP001589587"/>
    </source>
</evidence>
<sequence length="261" mass="28459">MTVISESRYTYESGVKTLGTVVISRLDGVELILSTPAADRGLWEEFLHGAYESYCQHGAQAALDLSAVREGTSTSLFYALVEQGRVIGGVRAQGPYTCASQSHALVEWAGNAGYVQIRNAIAARIPGGVVEMKSAWVSPNALRPQQLAGALARVALPTMERLHSRYVMATAADHVLARWESSGGRVDPSVPATAYPDSRYRTRIMWWDRGTLHADADPIVWRRMWAEHEALCRSSALGSAHAVKSQPPVFRNVSVELPLVS</sequence>
<name>A0ABV5XFG5_9NOCA</name>
<reference evidence="1 2" key="1">
    <citation type="submission" date="2024-09" db="EMBL/GenBank/DDBJ databases">
        <authorList>
            <person name="Sun Q."/>
            <person name="Mori K."/>
        </authorList>
    </citation>
    <scope>NUCLEOTIDE SEQUENCE [LARGE SCALE GENOMIC DNA]</scope>
    <source>
        <strain evidence="1 2">JCM 11411</strain>
    </source>
</reference>
<dbReference type="EMBL" id="JBHMAS010000035">
    <property type="protein sequence ID" value="MFB9781215.1"/>
    <property type="molecule type" value="Genomic_DNA"/>
</dbReference>
<dbReference type="RefSeq" id="WP_143173128.1">
    <property type="nucleotide sequence ID" value="NZ_JBHMAS010000035.1"/>
</dbReference>
<dbReference type="SUPFAM" id="SSF55729">
    <property type="entry name" value="Acyl-CoA N-acyltransferases (Nat)"/>
    <property type="match status" value="1"/>
</dbReference>